<keyword evidence="4" id="KW-1133">Transmembrane helix</keyword>
<accession>A0A5N5SX21</accession>
<dbReference type="SUPFAM" id="SSF56112">
    <property type="entry name" value="Protein kinase-like (PK-like)"/>
    <property type="match status" value="1"/>
</dbReference>
<proteinExistence type="predicted"/>
<dbReference type="CDD" id="cd00192">
    <property type="entry name" value="PTKc"/>
    <property type="match status" value="1"/>
</dbReference>
<keyword evidence="3" id="KW-0547">Nucleotide-binding</keyword>
<dbReference type="PANTHER" id="PTHR24416">
    <property type="entry name" value="TYROSINE-PROTEIN KINASE RECEPTOR"/>
    <property type="match status" value="1"/>
</dbReference>
<dbReference type="InterPro" id="IPR011009">
    <property type="entry name" value="Kinase-like_dom_sf"/>
</dbReference>
<dbReference type="PROSITE" id="PS50011">
    <property type="entry name" value="PROTEIN_KINASE_DOM"/>
    <property type="match status" value="1"/>
</dbReference>
<evidence type="ECO:0000256" key="4">
    <source>
        <dbReference type="SAM" id="Phobius"/>
    </source>
</evidence>
<comment type="caution">
    <text evidence="6">The sequence shown here is derived from an EMBL/GenBank/DDBJ whole genome shotgun (WGS) entry which is preliminary data.</text>
</comment>
<feature type="binding site" evidence="3">
    <location>
        <position position="141"/>
    </location>
    <ligand>
        <name>ATP</name>
        <dbReference type="ChEBI" id="CHEBI:30616"/>
    </ligand>
</feature>
<dbReference type="InterPro" id="IPR050122">
    <property type="entry name" value="RTK"/>
</dbReference>
<feature type="domain" description="Protein kinase" evidence="5">
    <location>
        <begin position="108"/>
        <end position="373"/>
    </location>
</feature>
<dbReference type="InterPro" id="IPR000719">
    <property type="entry name" value="Prot_kinase_dom"/>
</dbReference>
<dbReference type="InterPro" id="IPR017441">
    <property type="entry name" value="Protein_kinase_ATP_BS"/>
</dbReference>
<dbReference type="Gene3D" id="1.10.510.10">
    <property type="entry name" value="Transferase(Phosphotransferase) domain 1"/>
    <property type="match status" value="1"/>
</dbReference>
<evidence type="ECO:0000313" key="7">
    <source>
        <dbReference type="Proteomes" id="UP000326759"/>
    </source>
</evidence>
<evidence type="ECO:0000256" key="2">
    <source>
        <dbReference type="ARBA" id="ARBA00051243"/>
    </source>
</evidence>
<reference evidence="6 7" key="1">
    <citation type="journal article" date="2019" name="PLoS Biol.">
        <title>Sex chromosomes control vertical transmission of feminizing Wolbachia symbionts in an isopod.</title>
        <authorList>
            <person name="Becking T."/>
            <person name="Chebbi M.A."/>
            <person name="Giraud I."/>
            <person name="Moumen B."/>
            <person name="Laverre T."/>
            <person name="Caubet Y."/>
            <person name="Peccoud J."/>
            <person name="Gilbert C."/>
            <person name="Cordaux R."/>
        </authorList>
    </citation>
    <scope>NUCLEOTIDE SEQUENCE [LARGE SCALE GENOMIC DNA]</scope>
    <source>
        <strain evidence="6">ANa2</strain>
        <tissue evidence="6">Whole body excluding digestive tract and cuticle</tissue>
    </source>
</reference>
<evidence type="ECO:0000256" key="3">
    <source>
        <dbReference type="PROSITE-ProRule" id="PRU10141"/>
    </source>
</evidence>
<keyword evidence="6" id="KW-0675">Receptor</keyword>
<keyword evidence="4" id="KW-0812">Transmembrane</keyword>
<dbReference type="Proteomes" id="UP000326759">
    <property type="component" value="Unassembled WGS sequence"/>
</dbReference>
<organism evidence="6 7">
    <name type="scientific">Armadillidium nasatum</name>
    <dbReference type="NCBI Taxonomy" id="96803"/>
    <lineage>
        <taxon>Eukaryota</taxon>
        <taxon>Metazoa</taxon>
        <taxon>Ecdysozoa</taxon>
        <taxon>Arthropoda</taxon>
        <taxon>Crustacea</taxon>
        <taxon>Multicrustacea</taxon>
        <taxon>Malacostraca</taxon>
        <taxon>Eumalacostraca</taxon>
        <taxon>Peracarida</taxon>
        <taxon>Isopoda</taxon>
        <taxon>Oniscidea</taxon>
        <taxon>Crinocheta</taxon>
        <taxon>Armadillidiidae</taxon>
        <taxon>Armadillidium</taxon>
    </lineage>
</organism>
<keyword evidence="4" id="KW-0472">Membrane</keyword>
<evidence type="ECO:0000256" key="1">
    <source>
        <dbReference type="ARBA" id="ARBA00004167"/>
    </source>
</evidence>
<dbReference type="OrthoDB" id="6361293at2759"/>
<evidence type="ECO:0000259" key="5">
    <source>
        <dbReference type="PROSITE" id="PS50011"/>
    </source>
</evidence>
<dbReference type="InterPro" id="IPR008266">
    <property type="entry name" value="Tyr_kinase_AS"/>
</dbReference>
<dbReference type="GO" id="GO:0004714">
    <property type="term" value="F:transmembrane receptor protein tyrosine kinase activity"/>
    <property type="evidence" value="ECO:0007669"/>
    <property type="project" value="UniProtKB-EC"/>
</dbReference>
<name>A0A5N5SX21_9CRUS</name>
<dbReference type="GO" id="GO:0005524">
    <property type="term" value="F:ATP binding"/>
    <property type="evidence" value="ECO:0007669"/>
    <property type="project" value="UniProtKB-UniRule"/>
</dbReference>
<keyword evidence="3" id="KW-0067">ATP-binding</keyword>
<protein>
    <submittedName>
        <fullName evidence="6">Insulin receptor</fullName>
    </submittedName>
</protein>
<gene>
    <name evidence="6" type="primary">insr</name>
    <name evidence="6" type="ORF">Anas_08344</name>
</gene>
<dbReference type="PROSITE" id="PS00109">
    <property type="entry name" value="PROTEIN_KINASE_TYR"/>
    <property type="match status" value="1"/>
</dbReference>
<dbReference type="PANTHER" id="PTHR24416:SF611">
    <property type="entry name" value="TYROSINE-PROTEIN KINASE TRANSMEMBRANE RECEPTOR ROR"/>
    <property type="match status" value="1"/>
</dbReference>
<dbReference type="PROSITE" id="PS00107">
    <property type="entry name" value="PROTEIN_KINASE_ATP"/>
    <property type="match status" value="1"/>
</dbReference>
<dbReference type="PRINTS" id="PR00109">
    <property type="entry name" value="TYRKINASE"/>
</dbReference>
<feature type="transmembrane region" description="Helical" evidence="4">
    <location>
        <begin position="35"/>
        <end position="56"/>
    </location>
</feature>
<sequence length="380" mass="44055">MNSHAVVRLHFSISKIYASNITNGSHHQSNNTKGVYAILISFAVFALLTFFVYFYFNHKKSLRKKRKKLDMLKVQISDNPSYEAYPPWKEYLEKKIDKKYLYQITDLDVEECKVGQGNFGVVHKGTLKNPKGNSIKVAVKKLRTDADGSSQSYKELVNEASLMLTIKSFHLVEMYGVTFTKKDIFLVMEYMENKSLKNYIKENAPDGNIFRLFTKEILLEIAVQIADGMAYLGYKNILHMDLASRNILLDADKNSKICDFGMSRVVENDYYRIRENKPVPIRWMPPEYFKYNKFTTQSDVWSYGVLLWEIMNPGKVPYENLTENEDIKSEIMKNVLPGDKNPEAPFGSIMEECWKTCPKERPTFCRNCSRTLLDANGQKF</sequence>
<dbReference type="GO" id="GO:0007169">
    <property type="term" value="P:cell surface receptor protein tyrosine kinase signaling pathway"/>
    <property type="evidence" value="ECO:0007669"/>
    <property type="project" value="TreeGrafter"/>
</dbReference>
<comment type="catalytic activity">
    <reaction evidence="2">
        <text>L-tyrosyl-[protein] + ATP = O-phospho-L-tyrosyl-[protein] + ADP + H(+)</text>
        <dbReference type="Rhea" id="RHEA:10596"/>
        <dbReference type="Rhea" id="RHEA-COMP:10136"/>
        <dbReference type="Rhea" id="RHEA-COMP:20101"/>
        <dbReference type="ChEBI" id="CHEBI:15378"/>
        <dbReference type="ChEBI" id="CHEBI:30616"/>
        <dbReference type="ChEBI" id="CHEBI:46858"/>
        <dbReference type="ChEBI" id="CHEBI:61978"/>
        <dbReference type="ChEBI" id="CHEBI:456216"/>
        <dbReference type="EC" id="2.7.10.1"/>
    </reaction>
</comment>
<dbReference type="AlphaFoldDB" id="A0A5N5SX21"/>
<dbReference type="InterPro" id="IPR001245">
    <property type="entry name" value="Ser-Thr/Tyr_kinase_cat_dom"/>
</dbReference>
<evidence type="ECO:0000313" key="6">
    <source>
        <dbReference type="EMBL" id="KAB7498229.1"/>
    </source>
</evidence>
<dbReference type="GO" id="GO:0005886">
    <property type="term" value="C:plasma membrane"/>
    <property type="evidence" value="ECO:0007669"/>
    <property type="project" value="TreeGrafter"/>
</dbReference>
<comment type="subcellular location">
    <subcellularLocation>
        <location evidence="1">Membrane</location>
        <topology evidence="1">Single-pass membrane protein</topology>
    </subcellularLocation>
</comment>
<dbReference type="Pfam" id="PF07714">
    <property type="entry name" value="PK_Tyr_Ser-Thr"/>
    <property type="match status" value="1"/>
</dbReference>
<keyword evidence="7" id="KW-1185">Reference proteome</keyword>
<dbReference type="EMBL" id="SEYY01019458">
    <property type="protein sequence ID" value="KAB7498229.1"/>
    <property type="molecule type" value="Genomic_DNA"/>
</dbReference>
<dbReference type="GO" id="GO:0043235">
    <property type="term" value="C:receptor complex"/>
    <property type="evidence" value="ECO:0007669"/>
    <property type="project" value="TreeGrafter"/>
</dbReference>